<evidence type="ECO:0000313" key="2">
    <source>
        <dbReference type="EMBL" id="SEC16084.1"/>
    </source>
</evidence>
<sequence length="102" mass="11061">MTVLLYTQLTNSPAAMGQCISLCCLANGVIPEARRAVRDPLEEHRGARPGSGSNANWHHPHLLQRSAVPLNGSRLFLRSAGMTETGGDSRQCSKHHIPEHAI</sequence>
<feature type="region of interest" description="Disordered" evidence="1">
    <location>
        <begin position="42"/>
        <end position="63"/>
    </location>
</feature>
<dbReference type="Proteomes" id="UP000199064">
    <property type="component" value="Unassembled WGS sequence"/>
</dbReference>
<protein>
    <submittedName>
        <fullName evidence="2">Uncharacterized protein</fullName>
    </submittedName>
</protein>
<accession>A0A1H4Q8X1</accession>
<evidence type="ECO:0000256" key="1">
    <source>
        <dbReference type="SAM" id="MobiDB-lite"/>
    </source>
</evidence>
<feature type="region of interest" description="Disordered" evidence="1">
    <location>
        <begin position="83"/>
        <end position="102"/>
    </location>
</feature>
<dbReference type="EMBL" id="FNSL01000002">
    <property type="protein sequence ID" value="SEC16084.1"/>
    <property type="molecule type" value="Genomic_DNA"/>
</dbReference>
<dbReference type="AlphaFoldDB" id="A0A1H4Q8X1"/>
<gene>
    <name evidence="2" type="ORF">SAMN05216452_3985</name>
</gene>
<name>A0A1H4Q8X1_9HYPH</name>
<proteinExistence type="predicted"/>
<organism evidence="2 3">
    <name type="scientific">Nitratireductor aquibiodomus</name>
    <dbReference type="NCBI Taxonomy" id="204799"/>
    <lineage>
        <taxon>Bacteria</taxon>
        <taxon>Pseudomonadati</taxon>
        <taxon>Pseudomonadota</taxon>
        <taxon>Alphaproteobacteria</taxon>
        <taxon>Hyphomicrobiales</taxon>
        <taxon>Phyllobacteriaceae</taxon>
        <taxon>Nitratireductor</taxon>
    </lineage>
</organism>
<keyword evidence="3" id="KW-1185">Reference proteome</keyword>
<evidence type="ECO:0000313" key="3">
    <source>
        <dbReference type="Proteomes" id="UP000199064"/>
    </source>
</evidence>
<reference evidence="3" key="1">
    <citation type="submission" date="2016-10" db="EMBL/GenBank/DDBJ databases">
        <authorList>
            <person name="Varghese N."/>
            <person name="Submissions S."/>
        </authorList>
    </citation>
    <scope>NUCLEOTIDE SEQUENCE [LARGE SCALE GENOMIC DNA]</scope>
    <source>
        <strain evidence="3">ES.061</strain>
    </source>
</reference>